<dbReference type="RefSeq" id="XP_017026943.1">
    <property type="nucleotide sequence ID" value="XM_017171454.1"/>
</dbReference>
<accession>A0A6P4IX80</accession>
<dbReference type="AlphaFoldDB" id="A0A6P4IX80"/>
<dbReference type="GeneID" id="108077914"/>
<dbReference type="OrthoDB" id="7859583at2759"/>
<evidence type="ECO:0008006" key="3">
    <source>
        <dbReference type="Google" id="ProtNLM"/>
    </source>
</evidence>
<sequence length="199" mass="22923">MDIFLYNFFVKMIISGLLLLGCCFVWPGMHAQLVYKLVKIDCQGNSARVNNISCHVKAINWNMAVVNMDCFLIVPLRKAVLQVQVFKKDYSNQYKPFLVDVSINMCEIIERRSYIPYGVIIWKLLKQYTNANHSCPFSGQMTARNGYLDTSLVPPFPQGFYLISISFTDMNSSHSEYVGTAKFYIQAMDQIRTKKRPKT</sequence>
<reference evidence="1" key="1">
    <citation type="submission" date="2025-05" db="UniProtKB">
        <authorList>
            <consortium name="RefSeq"/>
        </authorList>
    </citation>
    <scope>NUCLEOTIDE SEQUENCE [LARGE SCALE GENOMIC DNA]</scope>
    <source>
        <strain evidence="1">14028-0561.14</strain>
    </source>
</reference>
<protein>
    <recommendedName>
        <fullName evidence="3">MD-2-related lipid-recognition domain-containing protein</fullName>
    </recommendedName>
</protein>
<dbReference type="InterPro" id="IPR010512">
    <property type="entry name" value="DUF1091"/>
</dbReference>
<name>A0A6P4IX80_DROKI</name>
<dbReference type="SMART" id="SM00697">
    <property type="entry name" value="DM8"/>
    <property type="match status" value="1"/>
</dbReference>
<proteinExistence type="predicted"/>
<keyword evidence="1" id="KW-1185">Reference proteome</keyword>
<organism evidence="1 2">
    <name type="scientific">Drosophila kikkawai</name>
    <name type="common">Fruit fly</name>
    <dbReference type="NCBI Taxonomy" id="30033"/>
    <lineage>
        <taxon>Eukaryota</taxon>
        <taxon>Metazoa</taxon>
        <taxon>Ecdysozoa</taxon>
        <taxon>Arthropoda</taxon>
        <taxon>Hexapoda</taxon>
        <taxon>Insecta</taxon>
        <taxon>Pterygota</taxon>
        <taxon>Neoptera</taxon>
        <taxon>Endopterygota</taxon>
        <taxon>Diptera</taxon>
        <taxon>Brachycera</taxon>
        <taxon>Muscomorpha</taxon>
        <taxon>Ephydroidea</taxon>
        <taxon>Drosophilidae</taxon>
        <taxon>Drosophila</taxon>
        <taxon>Sophophora</taxon>
    </lineage>
</organism>
<evidence type="ECO:0000313" key="2">
    <source>
        <dbReference type="RefSeq" id="XP_017026943.1"/>
    </source>
</evidence>
<reference evidence="2" key="2">
    <citation type="submission" date="2025-08" db="UniProtKB">
        <authorList>
            <consortium name="RefSeq"/>
        </authorList>
    </citation>
    <scope>IDENTIFICATION</scope>
    <source>
        <strain evidence="2">14028-0561.14</strain>
        <tissue evidence="2">Whole fly</tissue>
    </source>
</reference>
<evidence type="ECO:0000313" key="1">
    <source>
        <dbReference type="Proteomes" id="UP001652661"/>
    </source>
</evidence>
<gene>
    <name evidence="2" type="primary">LOC108077914</name>
</gene>
<dbReference type="Proteomes" id="UP001652661">
    <property type="component" value="Chromosome 2R"/>
</dbReference>
<dbReference type="PANTHER" id="PTHR20898">
    <property type="entry name" value="DAEDALUS ON 3-RELATED-RELATED"/>
    <property type="match status" value="1"/>
</dbReference>
<dbReference type="PANTHER" id="PTHR20898:SF0">
    <property type="entry name" value="DAEDALUS ON 3-RELATED"/>
    <property type="match status" value="1"/>
</dbReference>
<dbReference type="Pfam" id="PF06477">
    <property type="entry name" value="DUF1091"/>
    <property type="match status" value="1"/>
</dbReference>